<evidence type="ECO:0000259" key="4">
    <source>
        <dbReference type="SMART" id="SM00829"/>
    </source>
</evidence>
<dbReference type="Gene3D" id="3.90.180.10">
    <property type="entry name" value="Medium-chain alcohol dehydrogenases, catalytic domain"/>
    <property type="match status" value="1"/>
</dbReference>
<dbReference type="PANTHER" id="PTHR45348">
    <property type="entry name" value="HYPOTHETICAL OXIDOREDUCTASE (EUROFUNG)"/>
    <property type="match status" value="1"/>
</dbReference>
<dbReference type="GO" id="GO:0016651">
    <property type="term" value="F:oxidoreductase activity, acting on NAD(P)H"/>
    <property type="evidence" value="ECO:0007669"/>
    <property type="project" value="InterPro"/>
</dbReference>
<name>A0AAN6X7Z4_9PEZI</name>
<feature type="domain" description="Enoyl reductase (ER)" evidence="4">
    <location>
        <begin position="15"/>
        <end position="354"/>
    </location>
</feature>
<dbReference type="CDD" id="cd08249">
    <property type="entry name" value="enoyl_reductase_like"/>
    <property type="match status" value="1"/>
</dbReference>
<accession>A0AAN6X7Z4</accession>
<keyword evidence="3" id="KW-0560">Oxidoreductase</keyword>
<reference evidence="5" key="1">
    <citation type="journal article" date="2023" name="Mol. Phylogenet. Evol.">
        <title>Genome-scale phylogeny and comparative genomics of the fungal order Sordariales.</title>
        <authorList>
            <person name="Hensen N."/>
            <person name="Bonometti L."/>
            <person name="Westerberg I."/>
            <person name="Brannstrom I.O."/>
            <person name="Guillou S."/>
            <person name="Cros-Aarteil S."/>
            <person name="Calhoun S."/>
            <person name="Haridas S."/>
            <person name="Kuo A."/>
            <person name="Mondo S."/>
            <person name="Pangilinan J."/>
            <person name="Riley R."/>
            <person name="LaButti K."/>
            <person name="Andreopoulos B."/>
            <person name="Lipzen A."/>
            <person name="Chen C."/>
            <person name="Yan M."/>
            <person name="Daum C."/>
            <person name="Ng V."/>
            <person name="Clum A."/>
            <person name="Steindorff A."/>
            <person name="Ohm R.A."/>
            <person name="Martin F."/>
            <person name="Silar P."/>
            <person name="Natvig D.O."/>
            <person name="Lalanne C."/>
            <person name="Gautier V."/>
            <person name="Ament-Velasquez S.L."/>
            <person name="Kruys A."/>
            <person name="Hutchinson M.I."/>
            <person name="Powell A.J."/>
            <person name="Barry K."/>
            <person name="Miller A.N."/>
            <person name="Grigoriev I.V."/>
            <person name="Debuchy R."/>
            <person name="Gladieux P."/>
            <person name="Hiltunen Thoren M."/>
            <person name="Johannesson H."/>
        </authorList>
    </citation>
    <scope>NUCLEOTIDE SEQUENCE</scope>
    <source>
        <strain evidence="5">CBS 315.58</strain>
    </source>
</reference>
<organism evidence="5 6">
    <name type="scientific">Triangularia verruculosa</name>
    <dbReference type="NCBI Taxonomy" id="2587418"/>
    <lineage>
        <taxon>Eukaryota</taxon>
        <taxon>Fungi</taxon>
        <taxon>Dikarya</taxon>
        <taxon>Ascomycota</taxon>
        <taxon>Pezizomycotina</taxon>
        <taxon>Sordariomycetes</taxon>
        <taxon>Sordariomycetidae</taxon>
        <taxon>Sordariales</taxon>
        <taxon>Podosporaceae</taxon>
        <taxon>Triangularia</taxon>
    </lineage>
</organism>
<dbReference type="InterPro" id="IPR036291">
    <property type="entry name" value="NAD(P)-bd_dom_sf"/>
</dbReference>
<comment type="caution">
    <text evidence="5">The sequence shown here is derived from an EMBL/GenBank/DDBJ whole genome shotgun (WGS) entry which is preliminary data.</text>
</comment>
<dbReference type="SMART" id="SM00829">
    <property type="entry name" value="PKS_ER"/>
    <property type="match status" value="1"/>
</dbReference>
<dbReference type="InterPro" id="IPR013149">
    <property type="entry name" value="ADH-like_C"/>
</dbReference>
<dbReference type="Pfam" id="PF08240">
    <property type="entry name" value="ADH_N"/>
    <property type="match status" value="1"/>
</dbReference>
<dbReference type="EMBL" id="MU864046">
    <property type="protein sequence ID" value="KAK4194671.1"/>
    <property type="molecule type" value="Genomic_DNA"/>
</dbReference>
<evidence type="ECO:0000313" key="5">
    <source>
        <dbReference type="EMBL" id="KAK4194671.1"/>
    </source>
</evidence>
<dbReference type="SUPFAM" id="SSF50129">
    <property type="entry name" value="GroES-like"/>
    <property type="match status" value="1"/>
</dbReference>
<evidence type="ECO:0000256" key="3">
    <source>
        <dbReference type="ARBA" id="ARBA00023002"/>
    </source>
</evidence>
<dbReference type="PANTHER" id="PTHR45348:SF6">
    <property type="entry name" value="TRANS-ENOYL REDUCTASE APDC"/>
    <property type="match status" value="1"/>
</dbReference>
<dbReference type="SUPFAM" id="SSF51735">
    <property type="entry name" value="NAD(P)-binding Rossmann-fold domains"/>
    <property type="match status" value="1"/>
</dbReference>
<evidence type="ECO:0000256" key="2">
    <source>
        <dbReference type="ARBA" id="ARBA00022857"/>
    </source>
</evidence>
<dbReference type="Pfam" id="PF00107">
    <property type="entry name" value="ADH_zinc_N"/>
    <property type="match status" value="1"/>
</dbReference>
<dbReference type="InterPro" id="IPR047122">
    <property type="entry name" value="Trans-enoyl_RdTase-like"/>
</dbReference>
<proteinExistence type="inferred from homology"/>
<dbReference type="Gene3D" id="3.40.50.720">
    <property type="entry name" value="NAD(P)-binding Rossmann-like Domain"/>
    <property type="match status" value="1"/>
</dbReference>
<keyword evidence="2" id="KW-0521">NADP</keyword>
<dbReference type="InterPro" id="IPR011032">
    <property type="entry name" value="GroES-like_sf"/>
</dbReference>
<dbReference type="InterPro" id="IPR020843">
    <property type="entry name" value="ER"/>
</dbReference>
<sequence length="359" mass="37664">MSSPIPTTRSAIIQGPAGKPSLAHNLPIPPLTPGTVLIKVTAVALNPSDYKMPTFFPTPGSIIGYDFSGTILSIHPDTPTPFLPGDLVSGGVRGSSPLSPTTGAFTTYLVTTPTLLLRLPRNLPPPSAATLPTALATSTLSLFDPTLLSLPYSPISPSPSPTPVLVYGGSTATGTIAIQLLKLSGFSPIATCSPSNFPLVREAGADAVFDYTLPDVATKIKSYTNNRLKHALDCISDSQSVAICYDSLSRTGGRYVSLEYVPDELLSRRKAVKAGFMLAFQIAGEASGLPGGYDKPADPGKLELGVRFWGVYQKLLDEGKLKPHPVQRLEGGLEGVIKGLELLRSGGVSGKKLVAVLDE</sequence>
<keyword evidence="6" id="KW-1185">Reference proteome</keyword>
<comment type="similarity">
    <text evidence="1">Belongs to the zinc-containing alcohol dehydrogenase family.</text>
</comment>
<evidence type="ECO:0000313" key="6">
    <source>
        <dbReference type="Proteomes" id="UP001303160"/>
    </source>
</evidence>
<gene>
    <name evidence="5" type="ORF">QBC40DRAFT_238083</name>
</gene>
<dbReference type="Proteomes" id="UP001303160">
    <property type="component" value="Unassembled WGS sequence"/>
</dbReference>
<dbReference type="AlphaFoldDB" id="A0AAN6X7Z4"/>
<dbReference type="InterPro" id="IPR013154">
    <property type="entry name" value="ADH-like_N"/>
</dbReference>
<reference evidence="5" key="2">
    <citation type="submission" date="2023-05" db="EMBL/GenBank/DDBJ databases">
        <authorList>
            <consortium name="Lawrence Berkeley National Laboratory"/>
            <person name="Steindorff A."/>
            <person name="Hensen N."/>
            <person name="Bonometti L."/>
            <person name="Westerberg I."/>
            <person name="Brannstrom I.O."/>
            <person name="Guillou S."/>
            <person name="Cros-Aarteil S."/>
            <person name="Calhoun S."/>
            <person name="Haridas S."/>
            <person name="Kuo A."/>
            <person name="Mondo S."/>
            <person name="Pangilinan J."/>
            <person name="Riley R."/>
            <person name="Labutti K."/>
            <person name="Andreopoulos B."/>
            <person name="Lipzen A."/>
            <person name="Chen C."/>
            <person name="Yanf M."/>
            <person name="Daum C."/>
            <person name="Ng V."/>
            <person name="Clum A."/>
            <person name="Ohm R."/>
            <person name="Martin F."/>
            <person name="Silar P."/>
            <person name="Natvig D."/>
            <person name="Lalanne C."/>
            <person name="Gautier V."/>
            <person name="Ament-Velasquez S.L."/>
            <person name="Kruys A."/>
            <person name="Hutchinson M.I."/>
            <person name="Powell A.J."/>
            <person name="Barry K."/>
            <person name="Miller A.N."/>
            <person name="Grigoriev I.V."/>
            <person name="Debuchy R."/>
            <person name="Gladieux P."/>
            <person name="Thoren M.H."/>
            <person name="Johannesson H."/>
        </authorList>
    </citation>
    <scope>NUCLEOTIDE SEQUENCE</scope>
    <source>
        <strain evidence="5">CBS 315.58</strain>
    </source>
</reference>
<evidence type="ECO:0000256" key="1">
    <source>
        <dbReference type="ARBA" id="ARBA00008072"/>
    </source>
</evidence>
<protein>
    <submittedName>
        <fullName evidence="5">Chaperonin 10-like protein</fullName>
    </submittedName>
</protein>